<name>A0A1E7KML3_9ACTN</name>
<proteinExistence type="predicted"/>
<feature type="domain" description="DUF397" evidence="1">
    <location>
        <begin position="10"/>
        <end position="60"/>
    </location>
</feature>
<dbReference type="EMBL" id="LJGU01000104">
    <property type="protein sequence ID" value="OEV05153.1"/>
    <property type="molecule type" value="Genomic_DNA"/>
</dbReference>
<evidence type="ECO:0000313" key="3">
    <source>
        <dbReference type="Proteomes" id="UP000176101"/>
    </source>
</evidence>
<dbReference type="RefSeq" id="WP_070195184.1">
    <property type="nucleotide sequence ID" value="NZ_LJGU01000104.1"/>
</dbReference>
<reference evidence="2 3" key="1">
    <citation type="journal article" date="2016" name="Front. Microbiol.">
        <title>Comparative Genomics Analysis of Streptomyces Species Reveals Their Adaptation to the Marine Environment and Their Diversity at the Genomic Level.</title>
        <authorList>
            <person name="Tian X."/>
            <person name="Zhang Z."/>
            <person name="Yang T."/>
            <person name="Chen M."/>
            <person name="Li J."/>
            <person name="Chen F."/>
            <person name="Yang J."/>
            <person name="Li W."/>
            <person name="Zhang B."/>
            <person name="Zhang Z."/>
            <person name="Wu J."/>
            <person name="Zhang C."/>
            <person name="Long L."/>
            <person name="Xiao J."/>
        </authorList>
    </citation>
    <scope>NUCLEOTIDE SEQUENCE [LARGE SCALE GENOMIC DNA]</scope>
    <source>
        <strain evidence="2 3">SCSIO 02100</strain>
    </source>
</reference>
<comment type="caution">
    <text evidence="2">The sequence shown here is derived from an EMBL/GenBank/DDBJ whole genome shotgun (WGS) entry which is preliminary data.</text>
</comment>
<dbReference type="OrthoDB" id="3482540at2"/>
<dbReference type="Pfam" id="PF04149">
    <property type="entry name" value="DUF397"/>
    <property type="match status" value="1"/>
</dbReference>
<evidence type="ECO:0000313" key="2">
    <source>
        <dbReference type="EMBL" id="OEV05153.1"/>
    </source>
</evidence>
<sequence>MAIQQGRTTRWLKSSYSGGNGACVEIASPALGAIAVRDSKHPDGPALSFQPGSWSGFVGVLRGADDRSGGGSSRAAG</sequence>
<dbReference type="PATRIC" id="fig|1075402.3.peg.3450"/>
<dbReference type="STRING" id="1075402.AN216_03985"/>
<dbReference type="Proteomes" id="UP000176101">
    <property type="component" value="Unassembled WGS sequence"/>
</dbReference>
<gene>
    <name evidence="2" type="ORF">AN216_03985</name>
</gene>
<keyword evidence="3" id="KW-1185">Reference proteome</keyword>
<organism evidence="2 3">
    <name type="scientific">Streptomyces oceani</name>
    <dbReference type="NCBI Taxonomy" id="1075402"/>
    <lineage>
        <taxon>Bacteria</taxon>
        <taxon>Bacillati</taxon>
        <taxon>Actinomycetota</taxon>
        <taxon>Actinomycetes</taxon>
        <taxon>Kitasatosporales</taxon>
        <taxon>Streptomycetaceae</taxon>
        <taxon>Streptomyces</taxon>
    </lineage>
</organism>
<protein>
    <submittedName>
        <fullName evidence="2">Toxin</fullName>
    </submittedName>
</protein>
<dbReference type="AlphaFoldDB" id="A0A1E7KML3"/>
<dbReference type="InterPro" id="IPR007278">
    <property type="entry name" value="DUF397"/>
</dbReference>
<evidence type="ECO:0000259" key="1">
    <source>
        <dbReference type="Pfam" id="PF04149"/>
    </source>
</evidence>
<accession>A0A1E7KML3</accession>